<sequence length="21" mass="2642">MCQCLYYRLWWLNMLNLGFSS</sequence>
<accession>A0A0E9UMS0</accession>
<reference evidence="1" key="2">
    <citation type="journal article" date="2015" name="Fish Shellfish Immunol.">
        <title>Early steps in the European eel (Anguilla anguilla)-Vibrio vulnificus interaction in the gills: Role of the RtxA13 toxin.</title>
        <authorList>
            <person name="Callol A."/>
            <person name="Pajuelo D."/>
            <person name="Ebbesson L."/>
            <person name="Teles M."/>
            <person name="MacKenzie S."/>
            <person name="Amaro C."/>
        </authorList>
    </citation>
    <scope>NUCLEOTIDE SEQUENCE</scope>
</reference>
<organism evidence="1">
    <name type="scientific">Anguilla anguilla</name>
    <name type="common">European freshwater eel</name>
    <name type="synonym">Muraena anguilla</name>
    <dbReference type="NCBI Taxonomy" id="7936"/>
    <lineage>
        <taxon>Eukaryota</taxon>
        <taxon>Metazoa</taxon>
        <taxon>Chordata</taxon>
        <taxon>Craniata</taxon>
        <taxon>Vertebrata</taxon>
        <taxon>Euteleostomi</taxon>
        <taxon>Actinopterygii</taxon>
        <taxon>Neopterygii</taxon>
        <taxon>Teleostei</taxon>
        <taxon>Anguilliformes</taxon>
        <taxon>Anguillidae</taxon>
        <taxon>Anguilla</taxon>
    </lineage>
</organism>
<reference evidence="1" key="1">
    <citation type="submission" date="2014-11" db="EMBL/GenBank/DDBJ databases">
        <authorList>
            <person name="Amaro Gonzalez C."/>
        </authorList>
    </citation>
    <scope>NUCLEOTIDE SEQUENCE</scope>
</reference>
<dbReference type="AlphaFoldDB" id="A0A0E9UMS0"/>
<protein>
    <submittedName>
        <fullName evidence="1">Uncharacterized protein</fullName>
    </submittedName>
</protein>
<name>A0A0E9UMS0_ANGAN</name>
<evidence type="ECO:0000313" key="1">
    <source>
        <dbReference type="EMBL" id="JAH67159.1"/>
    </source>
</evidence>
<proteinExistence type="predicted"/>
<dbReference type="EMBL" id="GBXM01041418">
    <property type="protein sequence ID" value="JAH67159.1"/>
    <property type="molecule type" value="Transcribed_RNA"/>
</dbReference>